<dbReference type="NCBIfam" id="TIGR01214">
    <property type="entry name" value="rmlD"/>
    <property type="match status" value="1"/>
</dbReference>
<dbReference type="Pfam" id="PF04321">
    <property type="entry name" value="RmlD_sub_bind"/>
    <property type="match status" value="1"/>
</dbReference>
<dbReference type="PANTHER" id="PTHR10491:SF4">
    <property type="entry name" value="METHIONINE ADENOSYLTRANSFERASE 2 SUBUNIT BETA"/>
    <property type="match status" value="1"/>
</dbReference>
<accession>A0A7I8DX92</accession>
<evidence type="ECO:0000313" key="5">
    <source>
        <dbReference type="Proteomes" id="UP000515703"/>
    </source>
</evidence>
<dbReference type="PANTHER" id="PTHR10491">
    <property type="entry name" value="DTDP-4-DEHYDRORHAMNOSE REDUCTASE"/>
    <property type="match status" value="1"/>
</dbReference>
<name>A0A7I8DX92_9FIRM</name>
<dbReference type="Proteomes" id="UP000515703">
    <property type="component" value="Chromosome"/>
</dbReference>
<gene>
    <name evidence="4" type="ORF">bsdcttw_39370</name>
</gene>
<dbReference type="SUPFAM" id="SSF51735">
    <property type="entry name" value="NAD(P)-binding Rossmann-fold domains"/>
    <property type="match status" value="1"/>
</dbReference>
<dbReference type="InterPro" id="IPR005913">
    <property type="entry name" value="dTDP_dehydrorham_reduct"/>
</dbReference>
<dbReference type="EMBL" id="AP023368">
    <property type="protein sequence ID" value="BCK00897.1"/>
    <property type="molecule type" value="Genomic_DNA"/>
</dbReference>
<feature type="domain" description="RmlD-like substrate binding" evidence="3">
    <location>
        <begin position="4"/>
        <end position="287"/>
    </location>
</feature>
<dbReference type="InterPro" id="IPR036291">
    <property type="entry name" value="NAD(P)-bd_dom_sf"/>
</dbReference>
<dbReference type="RefSeq" id="WP_185256523.1">
    <property type="nucleotide sequence ID" value="NZ_AP023368.1"/>
</dbReference>
<dbReference type="GO" id="GO:0019305">
    <property type="term" value="P:dTDP-rhamnose biosynthetic process"/>
    <property type="evidence" value="ECO:0007669"/>
    <property type="project" value="UniProtKB-UniPathway"/>
</dbReference>
<dbReference type="KEGG" id="acht:bsdcttw_39370"/>
<comment type="pathway">
    <text evidence="2">Carbohydrate biosynthesis; dTDP-L-rhamnose biosynthesis.</text>
</comment>
<dbReference type="GO" id="GO:0005829">
    <property type="term" value="C:cytosol"/>
    <property type="evidence" value="ECO:0007669"/>
    <property type="project" value="TreeGrafter"/>
</dbReference>
<dbReference type="InterPro" id="IPR029903">
    <property type="entry name" value="RmlD-like-bd"/>
</dbReference>
<evidence type="ECO:0000313" key="4">
    <source>
        <dbReference type="EMBL" id="BCK00897.1"/>
    </source>
</evidence>
<keyword evidence="2" id="KW-0521">NADP</keyword>
<sequence length="290" mass="32473">MERRILITGANGQLGIAINDLLKNREDITLINTCVLESSAYCPIKLDITNPMGVMNLIQELNPQIIINCAAHTQVDLCESDQDRAYAINALGPKHLAEAAQAVEARLIHISTDYVFNGEKTEAYKEEDETDPKSVYGSTKLAGEEFVKNICDNYQIVRTAWLYGEGKNFVRTMLRLAEEGKDIKVVADQYGCPTSALELARTLGFLIDTDEVGTFHAVCEGVTTWYEFAAEIFKQTGKEVNLSPISTEEYRVAAKRPPYSVLSTKKLNDMGYHMKNWKDALKEYLDTQAQ</sequence>
<organism evidence="4 5">
    <name type="scientific">Anaerocolumna chitinilytica</name>
    <dbReference type="NCBI Taxonomy" id="1727145"/>
    <lineage>
        <taxon>Bacteria</taxon>
        <taxon>Bacillati</taxon>
        <taxon>Bacillota</taxon>
        <taxon>Clostridia</taxon>
        <taxon>Lachnospirales</taxon>
        <taxon>Lachnospiraceae</taxon>
        <taxon>Anaerocolumna</taxon>
    </lineage>
</organism>
<dbReference type="FunFam" id="3.40.50.720:FF:000159">
    <property type="entry name" value="dTDP-4-dehydrorhamnose reductase"/>
    <property type="match status" value="1"/>
</dbReference>
<keyword evidence="2" id="KW-0560">Oxidoreductase</keyword>
<dbReference type="Gene3D" id="3.90.25.10">
    <property type="entry name" value="UDP-galactose 4-epimerase, domain 1"/>
    <property type="match status" value="1"/>
</dbReference>
<dbReference type="AlphaFoldDB" id="A0A7I8DX92"/>
<proteinExistence type="inferred from homology"/>
<evidence type="ECO:0000256" key="1">
    <source>
        <dbReference type="ARBA" id="ARBA00010944"/>
    </source>
</evidence>
<comment type="function">
    <text evidence="2">Catalyzes the reduction of dTDP-6-deoxy-L-lyxo-4-hexulose to yield dTDP-L-rhamnose.</text>
</comment>
<comment type="similarity">
    <text evidence="1 2">Belongs to the dTDP-4-dehydrorhamnose reductase family.</text>
</comment>
<evidence type="ECO:0000256" key="2">
    <source>
        <dbReference type="RuleBase" id="RU364082"/>
    </source>
</evidence>
<evidence type="ECO:0000259" key="3">
    <source>
        <dbReference type="Pfam" id="PF04321"/>
    </source>
</evidence>
<reference evidence="4 5" key="2">
    <citation type="submission" date="2020-08" db="EMBL/GenBank/DDBJ databases">
        <authorList>
            <person name="Ueki A."/>
            <person name="Tonouchi A."/>
        </authorList>
    </citation>
    <scope>NUCLEOTIDE SEQUENCE [LARGE SCALE GENOMIC DNA]</scope>
    <source>
        <strain evidence="4 5">CTTW</strain>
    </source>
</reference>
<dbReference type="UniPathway" id="UPA00124"/>
<dbReference type="CDD" id="cd05254">
    <property type="entry name" value="dTDP_HR_like_SDR_e"/>
    <property type="match status" value="1"/>
</dbReference>
<dbReference type="EC" id="1.1.1.133" evidence="2"/>
<protein>
    <recommendedName>
        <fullName evidence="2">dTDP-4-dehydrorhamnose reductase</fullName>
        <ecNumber evidence="2">1.1.1.133</ecNumber>
    </recommendedName>
</protein>
<dbReference type="Gene3D" id="3.40.50.720">
    <property type="entry name" value="NAD(P)-binding Rossmann-like Domain"/>
    <property type="match status" value="1"/>
</dbReference>
<keyword evidence="5" id="KW-1185">Reference proteome</keyword>
<reference evidence="4 5" key="1">
    <citation type="submission" date="2020-08" db="EMBL/GenBank/DDBJ databases">
        <title>Draft genome sequencing of an Anaerocolumna strain isolated from anoxic soil subjected to BSD treatment.</title>
        <authorList>
            <person name="Uek A."/>
            <person name="Tonouchi A."/>
        </authorList>
    </citation>
    <scope>NUCLEOTIDE SEQUENCE [LARGE SCALE GENOMIC DNA]</scope>
    <source>
        <strain evidence="4 5">CTTW</strain>
    </source>
</reference>
<dbReference type="GO" id="GO:0008831">
    <property type="term" value="F:dTDP-4-dehydrorhamnose reductase activity"/>
    <property type="evidence" value="ECO:0007669"/>
    <property type="project" value="UniProtKB-EC"/>
</dbReference>